<organism evidence="7 8">
    <name type="scientific">Emergencia timonensis</name>
    <dbReference type="NCBI Taxonomy" id="1776384"/>
    <lineage>
        <taxon>Bacteria</taxon>
        <taxon>Bacillati</taxon>
        <taxon>Bacillota</taxon>
        <taxon>Clostridia</taxon>
        <taxon>Peptostreptococcales</taxon>
        <taxon>Anaerovoracaceae</taxon>
        <taxon>Emergencia</taxon>
    </lineage>
</organism>
<evidence type="ECO:0000256" key="4">
    <source>
        <dbReference type="ARBA" id="ARBA00022989"/>
    </source>
</evidence>
<keyword evidence="3 6" id="KW-0812">Transmembrane</keyword>
<feature type="transmembrane region" description="Helical" evidence="6">
    <location>
        <begin position="44"/>
        <end position="67"/>
    </location>
</feature>
<keyword evidence="4 6" id="KW-1133">Transmembrane helix</keyword>
<gene>
    <name evidence="7" type="ORF">DW099_17265</name>
</gene>
<evidence type="ECO:0000313" key="8">
    <source>
        <dbReference type="Proteomes" id="UP000284841"/>
    </source>
</evidence>
<name>A0A415DWB1_9FIRM</name>
<evidence type="ECO:0000256" key="1">
    <source>
        <dbReference type="ARBA" id="ARBA00004141"/>
    </source>
</evidence>
<proteinExistence type="predicted"/>
<dbReference type="PRINTS" id="PR00176">
    <property type="entry name" value="NANEUSMPORT"/>
</dbReference>
<comment type="caution">
    <text evidence="7">The sequence shown here is derived from an EMBL/GenBank/DDBJ whole genome shotgun (WGS) entry which is preliminary data.</text>
</comment>
<feature type="transmembrane region" description="Helical" evidence="6">
    <location>
        <begin position="213"/>
        <end position="236"/>
    </location>
</feature>
<dbReference type="AlphaFoldDB" id="A0A415DWB1"/>
<dbReference type="InterPro" id="IPR000175">
    <property type="entry name" value="Na/ntran_symport"/>
</dbReference>
<keyword evidence="5 6" id="KW-0472">Membrane</keyword>
<sequence>METLNKKKDGYSSRFGLLMVMVGGSVGTGNLWRFPRLVCTYGGAFVIAAVVSLLIIAIPLVMVENFAGRASRHSAPGAFRDLLGSKWTIMGTFATLCYFMMHCNYTVILAWVVRYLFMSITGSYFGVEDKLELFTNVASADWGTAVCWLVPMALVFFCTNRQGFLEKTAKFIVPIMLVILVGLACYSMTQPGAVEGLKYSFGFEFSELLNANIWIQAITQDFWSLGSGTMLCVTLSKYSAKKEDIVVNTNVQGFGDISFAMLGTLVVLPCIFTFAGSTEEALELAQSGNNGVTFVGLTNLFETLPMGRVIGTLFFLSLAFAAFTSIIAVTTVFAGPFIDMGWSRKKCIAGAIFFQVLLGFPSFMNQDILTNQDTTWGFGIFIGGMFSGILAMKFGARKMREKFINPVSDRKITRAFDIKAGYIAPIVSGVVLLVWLKDAIGWDEQWWNPFRTESVGTLLFQWAAGFVVAYFFAKKFNKDTIGVYYDPDKEEFPEIPERIMDEV</sequence>
<feature type="transmembrane region" description="Helical" evidence="6">
    <location>
        <begin position="133"/>
        <end position="159"/>
    </location>
</feature>
<feature type="transmembrane region" description="Helical" evidence="6">
    <location>
        <begin position="455"/>
        <end position="473"/>
    </location>
</feature>
<dbReference type="PANTHER" id="PTHR42948">
    <property type="entry name" value="TRANSPORTER"/>
    <property type="match status" value="1"/>
</dbReference>
<dbReference type="Pfam" id="PF00209">
    <property type="entry name" value="SNF"/>
    <property type="match status" value="2"/>
</dbReference>
<dbReference type="NCBIfam" id="NF037979">
    <property type="entry name" value="Na_transp"/>
    <property type="match status" value="1"/>
</dbReference>
<protein>
    <submittedName>
        <fullName evidence="7">Sodium-dependent transporter</fullName>
    </submittedName>
</protein>
<feature type="transmembrane region" description="Helical" evidence="6">
    <location>
        <begin position="171"/>
        <end position="193"/>
    </location>
</feature>
<comment type="subcellular location">
    <subcellularLocation>
        <location evidence="1">Membrane</location>
        <topology evidence="1">Multi-pass membrane protein</topology>
    </subcellularLocation>
</comment>
<evidence type="ECO:0000256" key="2">
    <source>
        <dbReference type="ARBA" id="ARBA00022448"/>
    </source>
</evidence>
<feature type="transmembrane region" description="Helical" evidence="6">
    <location>
        <begin position="87"/>
        <end position="113"/>
    </location>
</feature>
<evidence type="ECO:0000256" key="6">
    <source>
        <dbReference type="SAM" id="Phobius"/>
    </source>
</evidence>
<feature type="transmembrane region" description="Helical" evidence="6">
    <location>
        <begin position="416"/>
        <end position="435"/>
    </location>
</feature>
<feature type="transmembrane region" description="Helical" evidence="6">
    <location>
        <begin position="376"/>
        <end position="396"/>
    </location>
</feature>
<evidence type="ECO:0000256" key="5">
    <source>
        <dbReference type="ARBA" id="ARBA00023136"/>
    </source>
</evidence>
<dbReference type="PROSITE" id="PS50267">
    <property type="entry name" value="NA_NEUROTRAN_SYMP_3"/>
    <property type="match status" value="1"/>
</dbReference>
<keyword evidence="8" id="KW-1185">Reference proteome</keyword>
<keyword evidence="2" id="KW-0813">Transport</keyword>
<dbReference type="SUPFAM" id="SSF161070">
    <property type="entry name" value="SNF-like"/>
    <property type="match status" value="1"/>
</dbReference>
<feature type="transmembrane region" description="Helical" evidence="6">
    <location>
        <begin position="347"/>
        <end position="364"/>
    </location>
</feature>
<dbReference type="InterPro" id="IPR037272">
    <property type="entry name" value="SNS_sf"/>
</dbReference>
<feature type="transmembrane region" description="Helical" evidence="6">
    <location>
        <begin position="257"/>
        <end position="275"/>
    </location>
</feature>
<dbReference type="GO" id="GO:0016020">
    <property type="term" value="C:membrane"/>
    <property type="evidence" value="ECO:0007669"/>
    <property type="project" value="UniProtKB-SubCell"/>
</dbReference>
<feature type="transmembrane region" description="Helical" evidence="6">
    <location>
        <begin position="12"/>
        <end position="32"/>
    </location>
</feature>
<evidence type="ECO:0000313" key="7">
    <source>
        <dbReference type="EMBL" id="RHJ84720.1"/>
    </source>
</evidence>
<dbReference type="RefSeq" id="WP_118336505.1">
    <property type="nucleotide sequence ID" value="NZ_AP025567.1"/>
</dbReference>
<dbReference type="EMBL" id="QRMS01000006">
    <property type="protein sequence ID" value="RHJ84720.1"/>
    <property type="molecule type" value="Genomic_DNA"/>
</dbReference>
<reference evidence="7 8" key="1">
    <citation type="submission" date="2018-08" db="EMBL/GenBank/DDBJ databases">
        <title>A genome reference for cultivated species of the human gut microbiota.</title>
        <authorList>
            <person name="Zou Y."/>
            <person name="Xue W."/>
            <person name="Luo G."/>
        </authorList>
    </citation>
    <scope>NUCLEOTIDE SEQUENCE [LARGE SCALE GENOMIC DNA]</scope>
    <source>
        <strain evidence="7 8">AM07-24</strain>
    </source>
</reference>
<dbReference type="PANTHER" id="PTHR42948:SF1">
    <property type="entry name" value="TRANSPORTER"/>
    <property type="match status" value="1"/>
</dbReference>
<dbReference type="OrthoDB" id="9762833at2"/>
<dbReference type="Proteomes" id="UP000284841">
    <property type="component" value="Unassembled WGS sequence"/>
</dbReference>
<accession>A0A415DWB1</accession>
<feature type="transmembrane region" description="Helical" evidence="6">
    <location>
        <begin position="309"/>
        <end position="335"/>
    </location>
</feature>
<evidence type="ECO:0000256" key="3">
    <source>
        <dbReference type="ARBA" id="ARBA00022692"/>
    </source>
</evidence>